<comment type="cofactor">
    <cofactor evidence="2">
        <name>Zn(2+)</name>
        <dbReference type="ChEBI" id="CHEBI:29105"/>
    </cofactor>
</comment>
<evidence type="ECO:0000256" key="11">
    <source>
        <dbReference type="ARBA" id="ARBA00023268"/>
    </source>
</evidence>
<sequence length="259" mass="28507">MPELPEAEANRRRIEADALNRTIEGFWLGDTEHVDIPGDNERARLVGRQITETRRHGKIIFAGSKSGPWLAVHLGMTGSLRPYDGEERPEYTRIAVEFEGDRRLGFRDPRKFGWMKVIDDPETYLAEDRVGPDARQIGRDAFREVIGGSGGALKSALMNQGKLAGLGNLWSDEMLFQTGVAPTAKGSDLDEETLDALFDAMGEVLGTLIEVNADYSKLPSDWLKPGRKEGADCPRCGGTIAKRKVGGRTAFYCDSHQGA</sequence>
<comment type="similarity">
    <text evidence="3">Belongs to the FPG family.</text>
</comment>
<dbReference type="SMART" id="SM00898">
    <property type="entry name" value="Fapy_DNA_glyco"/>
    <property type="match status" value="1"/>
</dbReference>
<dbReference type="OrthoDB" id="5657047at2"/>
<evidence type="ECO:0000256" key="5">
    <source>
        <dbReference type="ARBA" id="ARBA00022763"/>
    </source>
</evidence>
<evidence type="ECO:0000256" key="4">
    <source>
        <dbReference type="ARBA" id="ARBA00022723"/>
    </source>
</evidence>
<evidence type="ECO:0000256" key="3">
    <source>
        <dbReference type="ARBA" id="ARBA00009409"/>
    </source>
</evidence>
<dbReference type="SMART" id="SM01232">
    <property type="entry name" value="H2TH"/>
    <property type="match status" value="1"/>
</dbReference>
<keyword evidence="4" id="KW-0479">Metal-binding</keyword>
<dbReference type="GO" id="GO:0003684">
    <property type="term" value="F:damaged DNA binding"/>
    <property type="evidence" value="ECO:0007669"/>
    <property type="project" value="InterPro"/>
</dbReference>
<evidence type="ECO:0000313" key="15">
    <source>
        <dbReference type="Proteomes" id="UP000248916"/>
    </source>
</evidence>
<keyword evidence="10" id="KW-0456">Lyase</keyword>
<dbReference type="InterPro" id="IPR035937">
    <property type="entry name" value="FPG_N"/>
</dbReference>
<dbReference type="GO" id="GO:0006284">
    <property type="term" value="P:base-excision repair"/>
    <property type="evidence" value="ECO:0007669"/>
    <property type="project" value="InterPro"/>
</dbReference>
<feature type="domain" description="Formamidopyrimidine-DNA glycosylase catalytic" evidence="13">
    <location>
        <begin position="2"/>
        <end position="113"/>
    </location>
</feature>
<dbReference type="Proteomes" id="UP000248916">
    <property type="component" value="Unassembled WGS sequence"/>
</dbReference>
<comment type="caution">
    <text evidence="14">The sequence shown here is derived from an EMBL/GenBank/DDBJ whole genome shotgun (WGS) entry which is preliminary data.</text>
</comment>
<dbReference type="Pfam" id="PF06827">
    <property type="entry name" value="zf-FPG_IleRS"/>
    <property type="match status" value="1"/>
</dbReference>
<gene>
    <name evidence="14" type="ORF">LX81_01880</name>
</gene>
<keyword evidence="9" id="KW-0234">DNA repair</keyword>
<dbReference type="PANTHER" id="PTHR22993">
    <property type="entry name" value="FORMAMIDOPYRIMIDINE-DNA GLYCOSYLASE"/>
    <property type="match status" value="1"/>
</dbReference>
<dbReference type="SUPFAM" id="SSF46946">
    <property type="entry name" value="S13-like H2TH domain"/>
    <property type="match status" value="1"/>
</dbReference>
<protein>
    <submittedName>
        <fullName evidence="14">Formamidopyrimidine-DNA glycosylase</fullName>
    </submittedName>
</protein>
<proteinExistence type="inferred from homology"/>
<dbReference type="Gene3D" id="1.10.8.50">
    <property type="match status" value="1"/>
</dbReference>
<evidence type="ECO:0000256" key="12">
    <source>
        <dbReference type="ARBA" id="ARBA00023295"/>
    </source>
</evidence>
<dbReference type="PROSITE" id="PS51068">
    <property type="entry name" value="FPG_CAT"/>
    <property type="match status" value="1"/>
</dbReference>
<keyword evidence="15" id="KW-1185">Reference proteome</keyword>
<keyword evidence="12" id="KW-0326">Glycosidase</keyword>
<dbReference type="InterPro" id="IPR012319">
    <property type="entry name" value="FPG_cat"/>
</dbReference>
<evidence type="ECO:0000259" key="13">
    <source>
        <dbReference type="PROSITE" id="PS51068"/>
    </source>
</evidence>
<accession>A0A2W7N8K5</accession>
<keyword evidence="7" id="KW-0862">Zinc</keyword>
<dbReference type="AlphaFoldDB" id="A0A2W7N8K5"/>
<name>A0A2W7N8K5_9RHOB</name>
<dbReference type="Pfam" id="PF01149">
    <property type="entry name" value="Fapy_DNA_glyco"/>
    <property type="match status" value="1"/>
</dbReference>
<keyword evidence="8" id="KW-0238">DNA-binding</keyword>
<organism evidence="14 15">
    <name type="scientific">Palleronia aestuarii</name>
    <dbReference type="NCBI Taxonomy" id="568105"/>
    <lineage>
        <taxon>Bacteria</taxon>
        <taxon>Pseudomonadati</taxon>
        <taxon>Pseudomonadota</taxon>
        <taxon>Alphaproteobacteria</taxon>
        <taxon>Rhodobacterales</taxon>
        <taxon>Roseobacteraceae</taxon>
        <taxon>Palleronia</taxon>
    </lineage>
</organism>
<dbReference type="SUPFAM" id="SSF81624">
    <property type="entry name" value="N-terminal domain of MutM-like DNA repair proteins"/>
    <property type="match status" value="1"/>
</dbReference>
<dbReference type="PANTHER" id="PTHR22993:SF9">
    <property type="entry name" value="FORMAMIDOPYRIMIDINE-DNA GLYCOSYLASE"/>
    <property type="match status" value="1"/>
</dbReference>
<dbReference type="GO" id="GO:0016829">
    <property type="term" value="F:lyase activity"/>
    <property type="evidence" value="ECO:0007669"/>
    <property type="project" value="UniProtKB-KW"/>
</dbReference>
<dbReference type="GO" id="GO:0008534">
    <property type="term" value="F:oxidized purine nucleobase lesion DNA N-glycosylase activity"/>
    <property type="evidence" value="ECO:0007669"/>
    <property type="project" value="UniProtKB-EC"/>
</dbReference>
<reference evidence="14 15" key="1">
    <citation type="submission" date="2018-06" db="EMBL/GenBank/DDBJ databases">
        <title>Genomic Encyclopedia of Archaeal and Bacterial Type Strains, Phase II (KMG-II): from individual species to whole genera.</title>
        <authorList>
            <person name="Goeker M."/>
        </authorList>
    </citation>
    <scope>NUCLEOTIDE SEQUENCE [LARGE SCALE GENOMIC DNA]</scope>
    <source>
        <strain evidence="14 15">DSM 22009</strain>
    </source>
</reference>
<dbReference type="Gene3D" id="3.20.190.10">
    <property type="entry name" value="MutM-like, N-terminal"/>
    <property type="match status" value="1"/>
</dbReference>
<dbReference type="InterPro" id="IPR010663">
    <property type="entry name" value="Znf_FPG/IleRS"/>
</dbReference>
<dbReference type="Pfam" id="PF06831">
    <property type="entry name" value="H2TH"/>
    <property type="match status" value="1"/>
</dbReference>
<dbReference type="SUPFAM" id="SSF57716">
    <property type="entry name" value="Glucocorticoid receptor-like (DNA-binding domain)"/>
    <property type="match status" value="1"/>
</dbReference>
<keyword evidence="11" id="KW-0511">Multifunctional enzyme</keyword>
<dbReference type="GO" id="GO:0008270">
    <property type="term" value="F:zinc ion binding"/>
    <property type="evidence" value="ECO:0007669"/>
    <property type="project" value="InterPro"/>
</dbReference>
<evidence type="ECO:0000256" key="1">
    <source>
        <dbReference type="ARBA" id="ARBA00001668"/>
    </source>
</evidence>
<evidence type="ECO:0000256" key="2">
    <source>
        <dbReference type="ARBA" id="ARBA00001947"/>
    </source>
</evidence>
<evidence type="ECO:0000256" key="6">
    <source>
        <dbReference type="ARBA" id="ARBA00022801"/>
    </source>
</evidence>
<evidence type="ECO:0000256" key="8">
    <source>
        <dbReference type="ARBA" id="ARBA00023125"/>
    </source>
</evidence>
<dbReference type="RefSeq" id="WP_111537045.1">
    <property type="nucleotide sequence ID" value="NZ_QKZL01000006.1"/>
</dbReference>
<evidence type="ECO:0000313" key="14">
    <source>
        <dbReference type="EMBL" id="PZX16511.1"/>
    </source>
</evidence>
<dbReference type="GO" id="GO:0003906">
    <property type="term" value="F:DNA-(apurinic or apyrimidinic site) endonuclease activity"/>
    <property type="evidence" value="ECO:0007669"/>
    <property type="project" value="InterPro"/>
</dbReference>
<evidence type="ECO:0000256" key="10">
    <source>
        <dbReference type="ARBA" id="ARBA00023239"/>
    </source>
</evidence>
<keyword evidence="5" id="KW-0227">DNA damage</keyword>
<comment type="catalytic activity">
    <reaction evidence="1">
        <text>Hydrolysis of DNA containing ring-opened 7-methylguanine residues, releasing 2,6-diamino-4-hydroxy-5-(N-methyl)formamidopyrimidine.</text>
        <dbReference type="EC" id="3.2.2.23"/>
    </reaction>
</comment>
<keyword evidence="6" id="KW-0378">Hydrolase</keyword>
<dbReference type="InterPro" id="IPR010979">
    <property type="entry name" value="Ribosomal_uS13-like_H2TH"/>
</dbReference>
<dbReference type="InterPro" id="IPR015886">
    <property type="entry name" value="H2TH_FPG"/>
</dbReference>
<dbReference type="EMBL" id="QKZL01000006">
    <property type="protein sequence ID" value="PZX16511.1"/>
    <property type="molecule type" value="Genomic_DNA"/>
</dbReference>
<evidence type="ECO:0000256" key="9">
    <source>
        <dbReference type="ARBA" id="ARBA00023204"/>
    </source>
</evidence>
<evidence type="ECO:0000256" key="7">
    <source>
        <dbReference type="ARBA" id="ARBA00022833"/>
    </source>
</evidence>